<feature type="transmembrane region" description="Helical" evidence="7">
    <location>
        <begin position="40"/>
        <end position="62"/>
    </location>
</feature>
<comment type="subcellular location">
    <subcellularLocation>
        <location evidence="7">Cell membrane</location>
        <topology evidence="7">Multi-pass membrane protein</topology>
    </subcellularLocation>
</comment>
<dbReference type="GO" id="GO:0008961">
    <property type="term" value="F:phosphatidylglycerol-prolipoprotein diacylglyceryl transferase activity"/>
    <property type="evidence" value="ECO:0007669"/>
    <property type="project" value="UniProtKB-UniRule"/>
</dbReference>
<feature type="transmembrane region" description="Helical" evidence="7">
    <location>
        <begin position="74"/>
        <end position="99"/>
    </location>
</feature>
<keyword evidence="5 7" id="KW-1133">Transmembrane helix</keyword>
<dbReference type="EMBL" id="METD01000001">
    <property type="protein sequence ID" value="OGB73871.1"/>
    <property type="molecule type" value="Genomic_DNA"/>
</dbReference>
<proteinExistence type="inferred from homology"/>
<keyword evidence="6 7" id="KW-0472">Membrane</keyword>
<sequence length="245" mass="27516">MLQIGNFPIHWYGVILAIATGSGFWLTMRLSRGRVTVEQILEASIWMIVGGLIGARLLFVMLKWPIYSLHPEEILLFNQGGLSIHGALLGGIGSLLWYASKAKLNFWQLADLSVPGLALGQAIGRFGNFFNQEAFGGPTQLPWKMYVAPSLRPIQLLQERYFHPTFIYESILDIALLIVLLRMTLHPKRAGSILAWYLILYSGLRFGVEWFRVDSDSIGIFTLAQWASLAIIVVGLYLLNRKSHA</sequence>
<dbReference type="GO" id="GO:0005886">
    <property type="term" value="C:plasma membrane"/>
    <property type="evidence" value="ECO:0007669"/>
    <property type="project" value="UniProtKB-SubCell"/>
</dbReference>
<comment type="caution">
    <text evidence="8">The sequence shown here is derived from an EMBL/GenBank/DDBJ whole genome shotgun (WGS) entry which is preliminary data.</text>
</comment>
<dbReference type="PANTHER" id="PTHR30589:SF0">
    <property type="entry name" value="PHOSPHATIDYLGLYCEROL--PROLIPOPROTEIN DIACYLGLYCERYL TRANSFERASE"/>
    <property type="match status" value="1"/>
</dbReference>
<comment type="similarity">
    <text evidence="1 7">Belongs to the Lgt family.</text>
</comment>
<dbReference type="GO" id="GO:0042158">
    <property type="term" value="P:lipoprotein biosynthetic process"/>
    <property type="evidence" value="ECO:0007669"/>
    <property type="project" value="UniProtKB-UniRule"/>
</dbReference>
<keyword evidence="8" id="KW-0449">Lipoprotein</keyword>
<feature type="binding site" evidence="7">
    <location>
        <position position="125"/>
    </location>
    <ligand>
        <name>a 1,2-diacyl-sn-glycero-3-phospho-(1'-sn-glycerol)</name>
        <dbReference type="ChEBI" id="CHEBI:64716"/>
    </ligand>
</feature>
<keyword evidence="4 7" id="KW-0812">Transmembrane</keyword>
<gene>
    <name evidence="7" type="primary">lgt</name>
    <name evidence="8" type="ORF">A3K51_01335</name>
</gene>
<evidence type="ECO:0000256" key="5">
    <source>
        <dbReference type="ARBA" id="ARBA00022989"/>
    </source>
</evidence>
<keyword evidence="2 7" id="KW-1003">Cell membrane</keyword>
<organism evidence="8 9">
    <name type="scientific">candidate division Kazan bacterium RIFCSPLOWO2_01_FULL_45_19</name>
    <dbReference type="NCBI Taxonomy" id="1798538"/>
    <lineage>
        <taxon>Bacteria</taxon>
        <taxon>Bacteria division Kazan-3B-28</taxon>
    </lineage>
</organism>
<dbReference type="Pfam" id="PF01790">
    <property type="entry name" value="LGT"/>
    <property type="match status" value="1"/>
</dbReference>
<dbReference type="PROSITE" id="PS01311">
    <property type="entry name" value="LGT"/>
    <property type="match status" value="1"/>
</dbReference>
<feature type="transmembrane region" description="Helical" evidence="7">
    <location>
        <begin position="193"/>
        <end position="212"/>
    </location>
</feature>
<accession>A0A1F4NR25</accession>
<evidence type="ECO:0000256" key="4">
    <source>
        <dbReference type="ARBA" id="ARBA00022692"/>
    </source>
</evidence>
<evidence type="ECO:0000256" key="1">
    <source>
        <dbReference type="ARBA" id="ARBA00007150"/>
    </source>
</evidence>
<comment type="catalytic activity">
    <reaction evidence="7">
        <text>L-cysteinyl-[prolipoprotein] + a 1,2-diacyl-sn-glycero-3-phospho-(1'-sn-glycerol) = an S-1,2-diacyl-sn-glyceryl-L-cysteinyl-[prolipoprotein] + sn-glycerol 1-phosphate + H(+)</text>
        <dbReference type="Rhea" id="RHEA:56712"/>
        <dbReference type="Rhea" id="RHEA-COMP:14679"/>
        <dbReference type="Rhea" id="RHEA-COMP:14680"/>
        <dbReference type="ChEBI" id="CHEBI:15378"/>
        <dbReference type="ChEBI" id="CHEBI:29950"/>
        <dbReference type="ChEBI" id="CHEBI:57685"/>
        <dbReference type="ChEBI" id="CHEBI:64716"/>
        <dbReference type="ChEBI" id="CHEBI:140658"/>
        <dbReference type="EC" id="2.5.1.145"/>
    </reaction>
</comment>
<evidence type="ECO:0000313" key="9">
    <source>
        <dbReference type="Proteomes" id="UP000178085"/>
    </source>
</evidence>
<dbReference type="HAMAP" id="MF_01147">
    <property type="entry name" value="Lgt"/>
    <property type="match status" value="1"/>
</dbReference>
<protein>
    <recommendedName>
        <fullName evidence="7">Phosphatidylglycerol--prolipoprotein diacylglyceryl transferase</fullName>
        <ecNumber evidence="7">2.5.1.145</ecNumber>
    </recommendedName>
</protein>
<name>A0A1F4NR25_UNCK3</name>
<comment type="pathway">
    <text evidence="7">Protein modification; lipoprotein biosynthesis (diacylglyceryl transfer).</text>
</comment>
<feature type="transmembrane region" description="Helical" evidence="7">
    <location>
        <begin position="218"/>
        <end position="239"/>
    </location>
</feature>
<feature type="transmembrane region" description="Helical" evidence="7">
    <location>
        <begin position="9"/>
        <end position="28"/>
    </location>
</feature>
<dbReference type="PANTHER" id="PTHR30589">
    <property type="entry name" value="PROLIPOPROTEIN DIACYLGLYCERYL TRANSFERASE"/>
    <property type="match status" value="1"/>
</dbReference>
<dbReference type="EC" id="2.5.1.145" evidence="7"/>
<evidence type="ECO:0000256" key="2">
    <source>
        <dbReference type="ARBA" id="ARBA00022475"/>
    </source>
</evidence>
<dbReference type="NCBIfam" id="TIGR00544">
    <property type="entry name" value="lgt"/>
    <property type="match status" value="1"/>
</dbReference>
<evidence type="ECO:0000313" key="8">
    <source>
        <dbReference type="EMBL" id="OGB73871.1"/>
    </source>
</evidence>
<evidence type="ECO:0000256" key="3">
    <source>
        <dbReference type="ARBA" id="ARBA00022679"/>
    </source>
</evidence>
<dbReference type="InterPro" id="IPR001640">
    <property type="entry name" value="Lgt"/>
</dbReference>
<dbReference type="AlphaFoldDB" id="A0A1F4NR25"/>
<reference evidence="8 9" key="1">
    <citation type="journal article" date="2016" name="Nat. Commun.">
        <title>Thousands of microbial genomes shed light on interconnected biogeochemical processes in an aquifer system.</title>
        <authorList>
            <person name="Anantharaman K."/>
            <person name="Brown C.T."/>
            <person name="Hug L.A."/>
            <person name="Sharon I."/>
            <person name="Castelle C.J."/>
            <person name="Probst A.J."/>
            <person name="Thomas B.C."/>
            <person name="Singh A."/>
            <person name="Wilkins M.J."/>
            <person name="Karaoz U."/>
            <person name="Brodie E.L."/>
            <person name="Williams K.H."/>
            <person name="Hubbard S.S."/>
            <person name="Banfield J.F."/>
        </authorList>
    </citation>
    <scope>NUCLEOTIDE SEQUENCE [LARGE SCALE GENOMIC DNA]</scope>
</reference>
<dbReference type="Proteomes" id="UP000178085">
    <property type="component" value="Unassembled WGS sequence"/>
</dbReference>
<evidence type="ECO:0000256" key="7">
    <source>
        <dbReference type="HAMAP-Rule" id="MF_01147"/>
    </source>
</evidence>
<comment type="function">
    <text evidence="7">Catalyzes the transfer of the diacylglyceryl group from phosphatidylglycerol to the sulfhydryl group of the N-terminal cysteine of a prolipoprotein, the first step in the formation of mature lipoproteins.</text>
</comment>
<keyword evidence="3 7" id="KW-0808">Transferase</keyword>
<evidence type="ECO:0000256" key="6">
    <source>
        <dbReference type="ARBA" id="ARBA00023136"/>
    </source>
</evidence>
<dbReference type="UniPathway" id="UPA00664"/>